<evidence type="ECO:0000256" key="1">
    <source>
        <dbReference type="SAM" id="MobiDB-lite"/>
    </source>
</evidence>
<gene>
    <name evidence="2" type="ORF">DWQ67_02725</name>
</gene>
<name>A0A496PMQ6_9MICC</name>
<evidence type="ECO:0000313" key="2">
    <source>
        <dbReference type="EMBL" id="RKW71759.1"/>
    </source>
</evidence>
<reference evidence="2 3" key="1">
    <citation type="submission" date="2018-07" db="EMBL/GenBank/DDBJ databases">
        <title>Arthrobacter sp. nov., isolated from raw cow's milk with high bacterial count.</title>
        <authorList>
            <person name="Hahne J."/>
            <person name="Isele D."/>
            <person name="Lipski A."/>
        </authorList>
    </citation>
    <scope>NUCLEOTIDE SEQUENCE [LARGE SCALE GENOMIC DNA]</scope>
    <source>
        <strain evidence="2 3">JZ R-183</strain>
    </source>
</reference>
<protein>
    <submittedName>
        <fullName evidence="2">Uncharacterized protein</fullName>
    </submittedName>
</protein>
<comment type="caution">
    <text evidence="2">The sequence shown here is derived from an EMBL/GenBank/DDBJ whole genome shotgun (WGS) entry which is preliminary data.</text>
</comment>
<keyword evidence="3" id="KW-1185">Reference proteome</keyword>
<proteinExistence type="predicted"/>
<dbReference type="AlphaFoldDB" id="A0A496PMQ6"/>
<feature type="region of interest" description="Disordered" evidence="1">
    <location>
        <begin position="104"/>
        <end position="132"/>
    </location>
</feature>
<evidence type="ECO:0000313" key="3">
    <source>
        <dbReference type="Proteomes" id="UP000273119"/>
    </source>
</evidence>
<sequence>MDDPSGLGERGAVLWADLRTGDPLADAVALEVARTADRLDELDNIIQGKGVLELMQFRLTDIPFEEGDPFTVEVKFNAVMSEAKGQQAALVSLATKYEALASRGKSKPSSLPADLPDNVSSLDSILGRMKRA</sequence>
<accession>A0A496PMQ6</accession>
<dbReference type="RefSeq" id="WP_121484022.1">
    <property type="nucleotide sequence ID" value="NZ_QQXL01000001.1"/>
</dbReference>
<organism evidence="2 3">
    <name type="scientific">Galactobacter caseinivorans</name>
    <dbReference type="NCBI Taxonomy" id="2676123"/>
    <lineage>
        <taxon>Bacteria</taxon>
        <taxon>Bacillati</taxon>
        <taxon>Actinomycetota</taxon>
        <taxon>Actinomycetes</taxon>
        <taxon>Micrococcales</taxon>
        <taxon>Micrococcaceae</taxon>
        <taxon>Galactobacter</taxon>
    </lineage>
</organism>
<dbReference type="Proteomes" id="UP000273119">
    <property type="component" value="Unassembled WGS sequence"/>
</dbReference>
<dbReference type="EMBL" id="QQXL01000001">
    <property type="protein sequence ID" value="RKW71759.1"/>
    <property type="molecule type" value="Genomic_DNA"/>
</dbReference>